<protein>
    <submittedName>
        <fullName evidence="1">Uncharacterized protein</fullName>
    </submittedName>
</protein>
<evidence type="ECO:0000313" key="2">
    <source>
        <dbReference type="Proteomes" id="UP000193978"/>
    </source>
</evidence>
<dbReference type="RefSeq" id="WP_085769823.1">
    <property type="nucleotide sequence ID" value="NZ_AP027149.1"/>
</dbReference>
<dbReference type="OrthoDB" id="583278at2"/>
<evidence type="ECO:0000313" key="1">
    <source>
        <dbReference type="EMBL" id="ARN79775.1"/>
    </source>
</evidence>
<dbReference type="KEGG" id="mbry:B1812_00395"/>
<keyword evidence="2" id="KW-1185">Reference proteome</keyword>
<name>A0A1W6MQC6_9HYPH</name>
<accession>A0A1W6MQC6</accession>
<reference evidence="1 2" key="1">
    <citation type="submission" date="2017-02" db="EMBL/GenBank/DDBJ databases">
        <authorList>
            <person name="Peterson S.W."/>
        </authorList>
    </citation>
    <scope>NUCLEOTIDE SEQUENCE [LARGE SCALE GENOMIC DNA]</scope>
    <source>
        <strain evidence="1 2">S285</strain>
    </source>
</reference>
<dbReference type="AlphaFoldDB" id="A0A1W6MQC6"/>
<gene>
    <name evidence="1" type="ORF">B1812_00395</name>
</gene>
<sequence length="78" mass="8980">MLDWLKAFLKRHVIDGVPPDLARCEFGCKKLQCEHDEWANCKRRIAEMESALLAEERSRRAPSTALPHCETMIEAKAQ</sequence>
<dbReference type="Proteomes" id="UP000193978">
    <property type="component" value="Chromosome"/>
</dbReference>
<organism evidence="1 2">
    <name type="scientific">Methylocystis bryophila</name>
    <dbReference type="NCBI Taxonomy" id="655015"/>
    <lineage>
        <taxon>Bacteria</taxon>
        <taxon>Pseudomonadati</taxon>
        <taxon>Pseudomonadota</taxon>
        <taxon>Alphaproteobacteria</taxon>
        <taxon>Hyphomicrobiales</taxon>
        <taxon>Methylocystaceae</taxon>
        <taxon>Methylocystis</taxon>
    </lineage>
</organism>
<dbReference type="EMBL" id="CP019948">
    <property type="protein sequence ID" value="ARN79775.1"/>
    <property type="molecule type" value="Genomic_DNA"/>
</dbReference>
<proteinExistence type="predicted"/>